<keyword evidence="4 10" id="KW-0547">Nucleotide-binding</keyword>
<organism evidence="12 13">
    <name type="scientific">Lysinibacillus fusiformis</name>
    <dbReference type="NCBI Taxonomy" id="28031"/>
    <lineage>
        <taxon>Bacteria</taxon>
        <taxon>Bacillati</taxon>
        <taxon>Bacillota</taxon>
        <taxon>Bacilli</taxon>
        <taxon>Bacillales</taxon>
        <taxon>Bacillaceae</taxon>
        <taxon>Lysinibacillus</taxon>
    </lineage>
</organism>
<dbReference type="Gene3D" id="3.90.1860.10">
    <property type="entry name" value="tRNA-splicing ligase RtcB"/>
    <property type="match status" value="1"/>
</dbReference>
<dbReference type="EMBL" id="MECQ01000001">
    <property type="protein sequence ID" value="ODV56832.1"/>
    <property type="molecule type" value="Genomic_DNA"/>
</dbReference>
<dbReference type="InterPro" id="IPR036025">
    <property type="entry name" value="RtcB-like_sf"/>
</dbReference>
<dbReference type="RefSeq" id="WP_069481814.1">
    <property type="nucleotide sequence ID" value="NZ_KV766182.1"/>
</dbReference>
<dbReference type="PANTHER" id="PTHR43749">
    <property type="entry name" value="RNA-SPLICING LIGASE RTCB"/>
    <property type="match status" value="1"/>
</dbReference>
<feature type="binding site" evidence="11">
    <location>
        <position position="146"/>
    </location>
    <ligand>
        <name>Mn(2+)</name>
        <dbReference type="ChEBI" id="CHEBI:29035"/>
        <label>1</label>
    </ligand>
</feature>
<dbReference type="Proteomes" id="UP000094784">
    <property type="component" value="Unassembled WGS sequence"/>
</dbReference>
<feature type="active site" description="GMP-histidine intermediate" evidence="9">
    <location>
        <position position="323"/>
    </location>
</feature>
<dbReference type="GO" id="GO:0042245">
    <property type="term" value="P:RNA repair"/>
    <property type="evidence" value="ECO:0007669"/>
    <property type="project" value="UniProtKB-KW"/>
</dbReference>
<dbReference type="AlphaFoldDB" id="A0A1E4R8N6"/>
<dbReference type="EC" id="6.5.1.8" evidence="1"/>
<feature type="binding site" evidence="11">
    <location>
        <position position="273"/>
    </location>
    <ligand>
        <name>Mn(2+)</name>
        <dbReference type="ChEBI" id="CHEBI:29035"/>
        <label>2</label>
    </ligand>
</feature>
<comment type="caution">
    <text evidence="12">The sequence shown here is derived from an EMBL/GenBank/DDBJ whole genome shotgun (WGS) entry which is preliminary data.</text>
</comment>
<comment type="cofactor">
    <cofactor evidence="11">
        <name>Mn(2+)</name>
        <dbReference type="ChEBI" id="CHEBI:29035"/>
    </cofactor>
    <text evidence="11">Binds 2 manganese ions per subunit.</text>
</comment>
<dbReference type="GO" id="GO:0005525">
    <property type="term" value="F:GTP binding"/>
    <property type="evidence" value="ECO:0007669"/>
    <property type="project" value="UniProtKB-KW"/>
</dbReference>
<dbReference type="OrthoDB" id="9802323at2"/>
<keyword evidence="3 11" id="KW-0479">Metal-binding</keyword>
<evidence type="ECO:0000256" key="9">
    <source>
        <dbReference type="PIRSR" id="PIRSR601233-1"/>
    </source>
</evidence>
<evidence type="ECO:0000256" key="11">
    <source>
        <dbReference type="PIRSR" id="PIRSR601233-3"/>
    </source>
</evidence>
<evidence type="ECO:0000256" key="8">
    <source>
        <dbReference type="ARBA" id="ARBA00047746"/>
    </source>
</evidence>
<dbReference type="InterPro" id="IPR001233">
    <property type="entry name" value="RtcB"/>
</dbReference>
<dbReference type="GO" id="GO:0030145">
    <property type="term" value="F:manganese ion binding"/>
    <property type="evidence" value="ECO:0007669"/>
    <property type="project" value="TreeGrafter"/>
</dbReference>
<feature type="binding site" evidence="10">
    <location>
        <position position="306"/>
    </location>
    <ligand>
        <name>GMP</name>
        <dbReference type="ChEBI" id="CHEBI:58115"/>
    </ligand>
</feature>
<protein>
    <recommendedName>
        <fullName evidence="1">3'-phosphate/5'-hydroxy nucleic acid ligase</fullName>
        <ecNumber evidence="1">6.5.1.8</ecNumber>
    </recommendedName>
</protein>
<feature type="binding site" evidence="11">
    <location>
        <position position="163"/>
    </location>
    <ligand>
        <name>Mn(2+)</name>
        <dbReference type="ChEBI" id="CHEBI:29035"/>
        <label>2</label>
    </ligand>
</feature>
<dbReference type="SUPFAM" id="SSF103365">
    <property type="entry name" value="Hypothetical protein PH1602"/>
    <property type="match status" value="1"/>
</dbReference>
<feature type="binding site" evidence="10">
    <location>
        <begin position="145"/>
        <end position="149"/>
    </location>
    <ligand>
        <name>GMP</name>
        <dbReference type="ChEBI" id="CHEBI:58115"/>
    </ligand>
</feature>
<dbReference type="PANTHER" id="PTHR43749:SF2">
    <property type="entry name" value="RNA-SPLICING LIGASE RTCB"/>
    <property type="match status" value="1"/>
</dbReference>
<dbReference type="InterPro" id="IPR052915">
    <property type="entry name" value="RtcB-like"/>
</dbReference>
<dbReference type="GO" id="GO:0006281">
    <property type="term" value="P:DNA repair"/>
    <property type="evidence" value="ECO:0007669"/>
    <property type="project" value="TreeGrafter"/>
</dbReference>
<keyword evidence="2 12" id="KW-0436">Ligase</keyword>
<dbReference type="GO" id="GO:0006396">
    <property type="term" value="P:RNA processing"/>
    <property type="evidence" value="ECO:0007669"/>
    <property type="project" value="InterPro"/>
</dbReference>
<keyword evidence="7 11" id="KW-0464">Manganese</keyword>
<evidence type="ECO:0000256" key="7">
    <source>
        <dbReference type="ARBA" id="ARBA00023211"/>
    </source>
</evidence>
<accession>A0A1E4R8N6</accession>
<evidence type="ECO:0000313" key="13">
    <source>
        <dbReference type="Proteomes" id="UP000094784"/>
    </source>
</evidence>
<evidence type="ECO:0000256" key="2">
    <source>
        <dbReference type="ARBA" id="ARBA00022598"/>
    </source>
</evidence>
<sequence>MIEIKGRYTEAKIYAETALPSAIDQIQELTNQPFMSGTKVRIMPDYHAGKGCVIGTTIHLQERVVPNLVGVDVGCGVFVAKLDVTMVDYEKLDTIIRTYVPSGQEVHKELSPDRQFLAFEGKQFKASGFKDEYTNLSLGTLGGGNHFIELAKDEENQYYLLIHTGSRYVGAKVANWHQKRAYDNLRQQDLTEKIEDFKQQGREKEIQAMIQAYKEKHPAVPKELAYLEGEYFHDYIHDMKIAQQFAQMNRWTIAETIAKHMDWQLIDTFDTIHNYIETETMTLRKGAVRANKGEMLVIPMNMRDGSLICIGKGNADWNHSAPHGAGRMYSRRAAKKALNMEDFKETMQGVWTTSVNEETLDEAPMAYKPMAEITSVIGETVDIIKVVKPVYNFKASEATKPYERKGPSNSL</sequence>
<comment type="catalytic activity">
    <reaction evidence="8">
        <text>a 3'-end 3'-phospho-ribonucleotide-RNA + a 5'-end dephospho-ribonucleoside-RNA + GTP = a ribonucleotidyl-ribonucleotide-RNA + GMP + diphosphate</text>
        <dbReference type="Rhea" id="RHEA:68076"/>
        <dbReference type="Rhea" id="RHEA-COMP:10463"/>
        <dbReference type="Rhea" id="RHEA-COMP:13936"/>
        <dbReference type="Rhea" id="RHEA-COMP:17355"/>
        <dbReference type="ChEBI" id="CHEBI:33019"/>
        <dbReference type="ChEBI" id="CHEBI:37565"/>
        <dbReference type="ChEBI" id="CHEBI:58115"/>
        <dbReference type="ChEBI" id="CHEBI:83062"/>
        <dbReference type="ChEBI" id="CHEBI:138284"/>
        <dbReference type="ChEBI" id="CHEBI:173118"/>
        <dbReference type="EC" id="6.5.1.8"/>
    </reaction>
</comment>
<feature type="binding site" evidence="11">
    <location>
        <position position="72"/>
    </location>
    <ligand>
        <name>Mn(2+)</name>
        <dbReference type="ChEBI" id="CHEBI:29035"/>
        <label>1</label>
    </ligand>
</feature>
<dbReference type="GO" id="GO:0003909">
    <property type="term" value="F:DNA ligase activity"/>
    <property type="evidence" value="ECO:0007669"/>
    <property type="project" value="TreeGrafter"/>
</dbReference>
<keyword evidence="6 10" id="KW-0342">GTP-binding</keyword>
<evidence type="ECO:0000256" key="5">
    <source>
        <dbReference type="ARBA" id="ARBA00022800"/>
    </source>
</evidence>
<keyword evidence="5" id="KW-0692">RNA repair</keyword>
<reference evidence="12 13" key="1">
    <citation type="submission" date="2016-09" db="EMBL/GenBank/DDBJ databases">
        <title>Draft genome sequence of the soil isolate, Lysinibacillus fusiformis M5, a potential hypoxanthine producer.</title>
        <authorList>
            <person name="Gallegos-Monterrosa R."/>
            <person name="Maroti G."/>
            <person name="Balint B."/>
            <person name="Kovacs A.T."/>
        </authorList>
    </citation>
    <scope>NUCLEOTIDE SEQUENCE [LARGE SCALE GENOMIC DNA]</scope>
    <source>
        <strain evidence="12 13">M5</strain>
    </source>
</reference>
<name>A0A1E4R8N6_9BACI</name>
<evidence type="ECO:0000256" key="6">
    <source>
        <dbReference type="ARBA" id="ARBA00023134"/>
    </source>
</evidence>
<feature type="binding site" evidence="10">
    <location>
        <begin position="299"/>
        <end position="302"/>
    </location>
    <ligand>
        <name>GMP</name>
        <dbReference type="ChEBI" id="CHEBI:58115"/>
    </ligand>
</feature>
<gene>
    <name evidence="12" type="ORF">BG258_13465</name>
</gene>
<evidence type="ECO:0000256" key="4">
    <source>
        <dbReference type="ARBA" id="ARBA00022741"/>
    </source>
</evidence>
<evidence type="ECO:0000256" key="1">
    <source>
        <dbReference type="ARBA" id="ARBA00012726"/>
    </source>
</evidence>
<evidence type="ECO:0000313" key="12">
    <source>
        <dbReference type="EMBL" id="ODV56832.1"/>
    </source>
</evidence>
<dbReference type="GO" id="GO:0170057">
    <property type="term" value="F:RNA ligase (GTP) activity"/>
    <property type="evidence" value="ECO:0007669"/>
    <property type="project" value="UniProtKB-EC"/>
</dbReference>
<evidence type="ECO:0000256" key="10">
    <source>
        <dbReference type="PIRSR" id="PIRSR601233-2"/>
    </source>
</evidence>
<feature type="binding site" evidence="10">
    <location>
        <begin position="273"/>
        <end position="274"/>
    </location>
    <ligand>
        <name>GMP</name>
        <dbReference type="ChEBI" id="CHEBI:58115"/>
    </ligand>
</feature>
<feature type="binding site" evidence="10">
    <location>
        <begin position="323"/>
        <end position="326"/>
    </location>
    <ligand>
        <name>GMP</name>
        <dbReference type="ChEBI" id="CHEBI:58115"/>
    </ligand>
</feature>
<dbReference type="Pfam" id="PF01139">
    <property type="entry name" value="RtcB"/>
    <property type="match status" value="2"/>
</dbReference>
<evidence type="ECO:0000256" key="3">
    <source>
        <dbReference type="ARBA" id="ARBA00022723"/>
    </source>
</evidence>
<proteinExistence type="predicted"/>